<reference evidence="8 9" key="1">
    <citation type="journal article" date="2013" name="Curr. Biol.">
        <title>The Genome of the Foraminiferan Reticulomyxa filosa.</title>
        <authorList>
            <person name="Glockner G."/>
            <person name="Hulsmann N."/>
            <person name="Schleicher M."/>
            <person name="Noegel A.A."/>
            <person name="Eichinger L."/>
            <person name="Gallinger C."/>
            <person name="Pawlowski J."/>
            <person name="Sierra R."/>
            <person name="Euteneuer U."/>
            <person name="Pillet L."/>
            <person name="Moustafa A."/>
            <person name="Platzer M."/>
            <person name="Groth M."/>
            <person name="Szafranski K."/>
            <person name="Schliwa M."/>
        </authorList>
    </citation>
    <scope>NUCLEOTIDE SEQUENCE [LARGE SCALE GENOMIC DNA]</scope>
</reference>
<feature type="transmembrane region" description="Helical" evidence="6">
    <location>
        <begin position="45"/>
        <end position="67"/>
    </location>
</feature>
<evidence type="ECO:0000313" key="8">
    <source>
        <dbReference type="EMBL" id="ETO32379.1"/>
    </source>
</evidence>
<evidence type="ECO:0000256" key="6">
    <source>
        <dbReference type="SAM" id="Phobius"/>
    </source>
</evidence>
<evidence type="ECO:0000313" key="9">
    <source>
        <dbReference type="Proteomes" id="UP000023152"/>
    </source>
</evidence>
<keyword evidence="9" id="KW-1185">Reference proteome</keyword>
<feature type="domain" description="Anoctamin transmembrane" evidence="7">
    <location>
        <begin position="34"/>
        <end position="237"/>
    </location>
</feature>
<feature type="transmembrane region" description="Helical" evidence="6">
    <location>
        <begin position="163"/>
        <end position="183"/>
    </location>
</feature>
<comment type="subcellular location">
    <subcellularLocation>
        <location evidence="1">Membrane</location>
        <topology evidence="1">Multi-pass membrane protein</topology>
    </subcellularLocation>
</comment>
<dbReference type="EMBL" id="ASPP01004244">
    <property type="protein sequence ID" value="ETO32379.1"/>
    <property type="molecule type" value="Genomic_DNA"/>
</dbReference>
<dbReference type="OMA" id="KAEYSSN"/>
<sequence>MCGTTKAEYSSNDFKCCYESGLYCSKNQVETEINVLVLKDLQLQLASLFVTAIVIQNLVEVLVPYLIGKINAKREEKAAADRGETVPPKSAAEEQMVLTPFANTIDDMSEMVIQFGYVTMFVIALPITPLLALINNVLELKVDGYKIVHESQRPHPNGSSGLGAWNGVLSFFSLVAVGTNVALITWRTGVVETIVSNGGTMKWVFFSLTCIGLGLIVSAEKWVIPDVPLEVLQGIERQRLIENVLVLGAHIDIDEDEPPIKGEDISEFAFDPTKDVVDPSQIPQIPLGDLRKPEVSSASQP</sequence>
<proteinExistence type="predicted"/>
<feature type="transmembrane region" description="Helical" evidence="6">
    <location>
        <begin position="203"/>
        <end position="224"/>
    </location>
</feature>
<feature type="region of interest" description="Disordered" evidence="5">
    <location>
        <begin position="272"/>
        <end position="301"/>
    </location>
</feature>
<dbReference type="InterPro" id="IPR049452">
    <property type="entry name" value="Anoctamin_TM"/>
</dbReference>
<dbReference type="Proteomes" id="UP000023152">
    <property type="component" value="Unassembled WGS sequence"/>
</dbReference>
<keyword evidence="4 6" id="KW-0472">Membrane</keyword>
<dbReference type="AlphaFoldDB" id="X6P2T8"/>
<dbReference type="OrthoDB" id="296386at2759"/>
<comment type="caution">
    <text evidence="8">The sequence shown here is derived from an EMBL/GenBank/DDBJ whole genome shotgun (WGS) entry which is preliminary data.</text>
</comment>
<organism evidence="8 9">
    <name type="scientific">Reticulomyxa filosa</name>
    <dbReference type="NCBI Taxonomy" id="46433"/>
    <lineage>
        <taxon>Eukaryota</taxon>
        <taxon>Sar</taxon>
        <taxon>Rhizaria</taxon>
        <taxon>Retaria</taxon>
        <taxon>Foraminifera</taxon>
        <taxon>Monothalamids</taxon>
        <taxon>Reticulomyxidae</taxon>
        <taxon>Reticulomyxa</taxon>
    </lineage>
</organism>
<dbReference type="Pfam" id="PF04547">
    <property type="entry name" value="Anoctamin"/>
    <property type="match status" value="1"/>
</dbReference>
<accession>X6P2T8</accession>
<feature type="transmembrane region" description="Helical" evidence="6">
    <location>
        <begin position="115"/>
        <end position="134"/>
    </location>
</feature>
<evidence type="ECO:0000256" key="1">
    <source>
        <dbReference type="ARBA" id="ARBA00004141"/>
    </source>
</evidence>
<protein>
    <recommendedName>
        <fullName evidence="7">Anoctamin transmembrane domain-containing protein</fullName>
    </recommendedName>
</protein>
<evidence type="ECO:0000256" key="5">
    <source>
        <dbReference type="SAM" id="MobiDB-lite"/>
    </source>
</evidence>
<dbReference type="GO" id="GO:0005254">
    <property type="term" value="F:chloride channel activity"/>
    <property type="evidence" value="ECO:0007669"/>
    <property type="project" value="TreeGrafter"/>
</dbReference>
<name>X6P2T8_RETFI</name>
<gene>
    <name evidence="8" type="ORF">RFI_04733</name>
</gene>
<keyword evidence="3 6" id="KW-1133">Transmembrane helix</keyword>
<dbReference type="InterPro" id="IPR007632">
    <property type="entry name" value="Anoctamin"/>
</dbReference>
<evidence type="ECO:0000259" key="7">
    <source>
        <dbReference type="Pfam" id="PF04547"/>
    </source>
</evidence>
<keyword evidence="2 6" id="KW-0812">Transmembrane</keyword>
<evidence type="ECO:0000256" key="3">
    <source>
        <dbReference type="ARBA" id="ARBA00022989"/>
    </source>
</evidence>
<evidence type="ECO:0000256" key="4">
    <source>
        <dbReference type="ARBA" id="ARBA00023136"/>
    </source>
</evidence>
<dbReference type="PANTHER" id="PTHR12308:SF73">
    <property type="entry name" value="ANOCTAMIN"/>
    <property type="match status" value="1"/>
</dbReference>
<evidence type="ECO:0000256" key="2">
    <source>
        <dbReference type="ARBA" id="ARBA00022692"/>
    </source>
</evidence>
<dbReference type="GO" id="GO:0016020">
    <property type="term" value="C:membrane"/>
    <property type="evidence" value="ECO:0007669"/>
    <property type="project" value="UniProtKB-SubCell"/>
</dbReference>
<dbReference type="PANTHER" id="PTHR12308">
    <property type="entry name" value="ANOCTAMIN"/>
    <property type="match status" value="1"/>
</dbReference>